<dbReference type="GO" id="GO:0009263">
    <property type="term" value="P:deoxyribonucleotide biosynthetic process"/>
    <property type="evidence" value="ECO:0007669"/>
    <property type="project" value="InterPro"/>
</dbReference>
<organism evidence="3 4">
    <name type="scientific">Boothiomyces macroporosus</name>
    <dbReference type="NCBI Taxonomy" id="261099"/>
    <lineage>
        <taxon>Eukaryota</taxon>
        <taxon>Fungi</taxon>
        <taxon>Fungi incertae sedis</taxon>
        <taxon>Chytridiomycota</taxon>
        <taxon>Chytridiomycota incertae sedis</taxon>
        <taxon>Chytridiomycetes</taxon>
        <taxon>Rhizophydiales</taxon>
        <taxon>Terramycetaceae</taxon>
        <taxon>Boothiomyces</taxon>
    </lineage>
</organism>
<sequence length="362" mass="41253">MDSSAFDIMKNLQDFDLKDKKTYKPEPMLAENHSRFVLFPIQYNDLWQYYKNAEAKFWTAEEIDLHDDLQGYQALEGKTKAHIIQLLSLLCTVDSMYDAAIPSKFSNEIQIPEARCFFGFQIMQQNIHAETVSLLLDMLTVDQEEYRTDTLELVSRLTSVGRKMSWVEKYLTDTDDHFSKRLVAYIVYLGIFQSTIFTLIFHLAGPGNKFMPGLVNTGKLLLNLAAKFRHDYDIYLKFYNNLKLHLANVVPESDIRSMIAEAASIEKSLVDDLCELSAGSLSIGRIAVDFDVLKMKIMNSANDLSKLLGCGVLYQGKDPLPWVEQVYNAEIGTHHAGDAKIAALTPVKQRTETLQFTIDEEF</sequence>
<dbReference type="Proteomes" id="UP001210925">
    <property type="component" value="Unassembled WGS sequence"/>
</dbReference>
<dbReference type="InterPro" id="IPR009078">
    <property type="entry name" value="Ferritin-like_SF"/>
</dbReference>
<dbReference type="CDD" id="cd01049">
    <property type="entry name" value="RNRR2"/>
    <property type="match status" value="1"/>
</dbReference>
<protein>
    <submittedName>
        <fullName evidence="3">Ribonucleoside-diphosphate reductase subunit M2 B</fullName>
    </submittedName>
</protein>
<keyword evidence="2" id="KW-0812">Transmembrane</keyword>
<keyword evidence="2" id="KW-1133">Transmembrane helix</keyword>
<comment type="caution">
    <text evidence="3">The sequence shown here is derived from an EMBL/GenBank/DDBJ whole genome shotgun (WGS) entry which is preliminary data.</text>
</comment>
<name>A0AAD5UJP4_9FUNG</name>
<evidence type="ECO:0000313" key="3">
    <source>
        <dbReference type="EMBL" id="KAJ3257700.1"/>
    </source>
</evidence>
<keyword evidence="2" id="KW-0472">Membrane</keyword>
<feature type="transmembrane region" description="Helical" evidence="2">
    <location>
        <begin position="182"/>
        <end position="204"/>
    </location>
</feature>
<evidence type="ECO:0000256" key="1">
    <source>
        <dbReference type="ARBA" id="ARBA00009303"/>
    </source>
</evidence>
<accession>A0AAD5UJP4</accession>
<keyword evidence="4" id="KW-1185">Reference proteome</keyword>
<dbReference type="PANTHER" id="PTHR23409">
    <property type="entry name" value="RIBONUCLEOSIDE-DIPHOSPHATE REDUCTASE SMALL CHAIN"/>
    <property type="match status" value="1"/>
</dbReference>
<dbReference type="InterPro" id="IPR033909">
    <property type="entry name" value="RNR_small"/>
</dbReference>
<dbReference type="InterPro" id="IPR012348">
    <property type="entry name" value="RNR-like"/>
</dbReference>
<dbReference type="PANTHER" id="PTHR23409:SF18">
    <property type="entry name" value="RIBONUCLEOSIDE-DIPHOSPHATE REDUCTASE SUBUNIT M2"/>
    <property type="match status" value="1"/>
</dbReference>
<comment type="similarity">
    <text evidence="1">Belongs to the ribonucleoside diphosphate reductase small chain family.</text>
</comment>
<gene>
    <name evidence="3" type="primary">RRM2B</name>
    <name evidence="3" type="ORF">HK103_004327</name>
</gene>
<dbReference type="GO" id="GO:0016491">
    <property type="term" value="F:oxidoreductase activity"/>
    <property type="evidence" value="ECO:0007669"/>
    <property type="project" value="InterPro"/>
</dbReference>
<proteinExistence type="inferred from homology"/>
<evidence type="ECO:0000256" key="2">
    <source>
        <dbReference type="SAM" id="Phobius"/>
    </source>
</evidence>
<dbReference type="Pfam" id="PF00268">
    <property type="entry name" value="Ribonuc_red_sm"/>
    <property type="match status" value="1"/>
</dbReference>
<evidence type="ECO:0000313" key="4">
    <source>
        <dbReference type="Proteomes" id="UP001210925"/>
    </source>
</evidence>
<dbReference type="Gene3D" id="1.10.620.20">
    <property type="entry name" value="Ribonucleotide Reductase, subunit A"/>
    <property type="match status" value="1"/>
</dbReference>
<dbReference type="InterPro" id="IPR000358">
    <property type="entry name" value="RNR_small_fam"/>
</dbReference>
<dbReference type="SUPFAM" id="SSF47240">
    <property type="entry name" value="Ferritin-like"/>
    <property type="match status" value="1"/>
</dbReference>
<reference evidence="3" key="1">
    <citation type="submission" date="2020-05" db="EMBL/GenBank/DDBJ databases">
        <title>Phylogenomic resolution of chytrid fungi.</title>
        <authorList>
            <person name="Stajich J.E."/>
            <person name="Amses K."/>
            <person name="Simmons R."/>
            <person name="Seto K."/>
            <person name="Myers J."/>
            <person name="Bonds A."/>
            <person name="Quandt C.A."/>
            <person name="Barry K."/>
            <person name="Liu P."/>
            <person name="Grigoriev I."/>
            <person name="Longcore J.E."/>
            <person name="James T.Y."/>
        </authorList>
    </citation>
    <scope>NUCLEOTIDE SEQUENCE</scope>
    <source>
        <strain evidence="3">PLAUS21</strain>
    </source>
</reference>
<dbReference type="EMBL" id="JADGKB010000035">
    <property type="protein sequence ID" value="KAJ3257700.1"/>
    <property type="molecule type" value="Genomic_DNA"/>
</dbReference>
<dbReference type="AlphaFoldDB" id="A0AAD5UJP4"/>